<dbReference type="EMBL" id="CAJPEX010000537">
    <property type="protein sequence ID" value="CAG0916193.1"/>
    <property type="molecule type" value="Genomic_DNA"/>
</dbReference>
<evidence type="ECO:0000256" key="1">
    <source>
        <dbReference type="SAM" id="Phobius"/>
    </source>
</evidence>
<feature type="transmembrane region" description="Helical" evidence="1">
    <location>
        <begin position="159"/>
        <end position="183"/>
    </location>
</feature>
<keyword evidence="1" id="KW-1133">Transmembrane helix</keyword>
<gene>
    <name evidence="2" type="ORF">NMOB1V02_LOCUS3819</name>
</gene>
<keyword evidence="1" id="KW-0472">Membrane</keyword>
<sequence length="298" mass="33363">MIAGIMRTSLVTRLSLSCALLSCLFCLWMDFRLFLAVQSLKSFPDNSSRPDEAYSPFKHITVKLMWMDPINQYIEKPLAQSFVQGAKLRETLPLLTPNVISCTHVFVAFAAARLTAKRGFQVRYVAGTLMLVRNFLDTVDGALAREISKNHQMTDYGSFGYFFDGVCDTAGIVFFFLGCVMALRVLATKRGALAGSEGRLVFDEMPDVNPHVAEMHRQIWAVMWCYGVQVIVSSVTWNIYMERFHNLLELGSGSQQAKEFVTAVRYWGFALIFGLVLCTEFYLWAAASSATLAEATSS</sequence>
<dbReference type="InterPro" id="IPR043130">
    <property type="entry name" value="CDP-OH_PTrfase_TM_dom"/>
</dbReference>
<evidence type="ECO:0000313" key="3">
    <source>
        <dbReference type="Proteomes" id="UP000678499"/>
    </source>
</evidence>
<dbReference type="GO" id="GO:0016020">
    <property type="term" value="C:membrane"/>
    <property type="evidence" value="ECO:0007669"/>
    <property type="project" value="InterPro"/>
</dbReference>
<dbReference type="InterPro" id="IPR000462">
    <property type="entry name" value="CDP-OH_P_trans"/>
</dbReference>
<name>A0A7R9BK93_9CRUS</name>
<proteinExistence type="predicted"/>
<keyword evidence="1" id="KW-0812">Transmembrane</keyword>
<dbReference type="Proteomes" id="UP000678499">
    <property type="component" value="Unassembled WGS sequence"/>
</dbReference>
<dbReference type="EMBL" id="OA882574">
    <property type="protein sequence ID" value="CAD7276041.1"/>
    <property type="molecule type" value="Genomic_DNA"/>
</dbReference>
<keyword evidence="3" id="KW-1185">Reference proteome</keyword>
<dbReference type="GO" id="GO:0016780">
    <property type="term" value="F:phosphotransferase activity, for other substituted phosphate groups"/>
    <property type="evidence" value="ECO:0007669"/>
    <property type="project" value="InterPro"/>
</dbReference>
<dbReference type="GO" id="GO:0008654">
    <property type="term" value="P:phospholipid biosynthetic process"/>
    <property type="evidence" value="ECO:0007669"/>
    <property type="project" value="InterPro"/>
</dbReference>
<dbReference type="Gene3D" id="1.20.120.1760">
    <property type="match status" value="1"/>
</dbReference>
<feature type="transmembrane region" description="Helical" evidence="1">
    <location>
        <begin position="266"/>
        <end position="285"/>
    </location>
</feature>
<dbReference type="AlphaFoldDB" id="A0A7R9BK93"/>
<dbReference type="OrthoDB" id="6359380at2759"/>
<organism evidence="2">
    <name type="scientific">Notodromas monacha</name>
    <dbReference type="NCBI Taxonomy" id="399045"/>
    <lineage>
        <taxon>Eukaryota</taxon>
        <taxon>Metazoa</taxon>
        <taxon>Ecdysozoa</taxon>
        <taxon>Arthropoda</taxon>
        <taxon>Crustacea</taxon>
        <taxon>Oligostraca</taxon>
        <taxon>Ostracoda</taxon>
        <taxon>Podocopa</taxon>
        <taxon>Podocopida</taxon>
        <taxon>Cypridocopina</taxon>
        <taxon>Cypridoidea</taxon>
        <taxon>Cyprididae</taxon>
        <taxon>Notodromas</taxon>
    </lineage>
</organism>
<feature type="transmembrane region" description="Helical" evidence="1">
    <location>
        <begin position="219"/>
        <end position="240"/>
    </location>
</feature>
<protein>
    <submittedName>
        <fullName evidence="2">Uncharacterized protein</fullName>
    </submittedName>
</protein>
<evidence type="ECO:0000313" key="2">
    <source>
        <dbReference type="EMBL" id="CAD7276041.1"/>
    </source>
</evidence>
<reference evidence="2" key="1">
    <citation type="submission" date="2020-11" db="EMBL/GenBank/DDBJ databases">
        <authorList>
            <person name="Tran Van P."/>
        </authorList>
    </citation>
    <scope>NUCLEOTIDE SEQUENCE</scope>
</reference>
<accession>A0A7R9BK93</accession>
<dbReference type="Pfam" id="PF01066">
    <property type="entry name" value="CDP-OH_P_transf"/>
    <property type="match status" value="1"/>
</dbReference>